<comment type="caution">
    <text evidence="1">The sequence shown here is derived from an EMBL/GenBank/DDBJ whole genome shotgun (WGS) entry which is preliminary data.</text>
</comment>
<dbReference type="EMBL" id="JABWDY010012945">
    <property type="protein sequence ID" value="KAF5198706.1"/>
    <property type="molecule type" value="Genomic_DNA"/>
</dbReference>
<sequence>MAKHIKDKKKGHKTMVMVDICGEIKATICFWLGEWPGRKHFSSCSCNGMILSREFSVYREADI</sequence>
<gene>
    <name evidence="1" type="ORF">FRX31_011708</name>
</gene>
<dbReference type="AlphaFoldDB" id="A0A7J6WMV8"/>
<dbReference type="Proteomes" id="UP000554482">
    <property type="component" value="Unassembled WGS sequence"/>
</dbReference>
<keyword evidence="2" id="KW-1185">Reference proteome</keyword>
<proteinExistence type="predicted"/>
<evidence type="ECO:0000313" key="2">
    <source>
        <dbReference type="Proteomes" id="UP000554482"/>
    </source>
</evidence>
<name>A0A7J6WMV8_THATH</name>
<accession>A0A7J6WMV8</accession>
<evidence type="ECO:0000313" key="1">
    <source>
        <dbReference type="EMBL" id="KAF5198706.1"/>
    </source>
</evidence>
<protein>
    <submittedName>
        <fullName evidence="1">Uncharacterized protein</fullName>
    </submittedName>
</protein>
<organism evidence="1 2">
    <name type="scientific">Thalictrum thalictroides</name>
    <name type="common">Rue-anemone</name>
    <name type="synonym">Anemone thalictroides</name>
    <dbReference type="NCBI Taxonomy" id="46969"/>
    <lineage>
        <taxon>Eukaryota</taxon>
        <taxon>Viridiplantae</taxon>
        <taxon>Streptophyta</taxon>
        <taxon>Embryophyta</taxon>
        <taxon>Tracheophyta</taxon>
        <taxon>Spermatophyta</taxon>
        <taxon>Magnoliopsida</taxon>
        <taxon>Ranunculales</taxon>
        <taxon>Ranunculaceae</taxon>
        <taxon>Thalictroideae</taxon>
        <taxon>Thalictrum</taxon>
    </lineage>
</organism>
<reference evidence="1 2" key="1">
    <citation type="submission" date="2020-06" db="EMBL/GenBank/DDBJ databases">
        <title>Transcriptomic and genomic resources for Thalictrum thalictroides and T. hernandezii: Facilitating candidate gene discovery in an emerging model plant lineage.</title>
        <authorList>
            <person name="Arias T."/>
            <person name="Riano-Pachon D.M."/>
            <person name="Di Stilio V.S."/>
        </authorList>
    </citation>
    <scope>NUCLEOTIDE SEQUENCE [LARGE SCALE GENOMIC DNA]</scope>
    <source>
        <strain evidence="2">cv. WT478/WT964</strain>
        <tissue evidence="1">Leaves</tissue>
    </source>
</reference>